<evidence type="ECO:0000313" key="1">
    <source>
        <dbReference type="EnsemblPlants" id="OMERI06G04160.9"/>
    </source>
</evidence>
<protein>
    <submittedName>
        <fullName evidence="1">Uncharacterized protein</fullName>
    </submittedName>
</protein>
<keyword evidence="2" id="KW-1185">Reference proteome</keyword>
<evidence type="ECO:0000313" key="2">
    <source>
        <dbReference type="Proteomes" id="UP000008021"/>
    </source>
</evidence>
<dbReference type="Gramene" id="OMERI06G04160.9">
    <property type="protein sequence ID" value="OMERI06G04160.9"/>
    <property type="gene ID" value="OMERI06G04160"/>
</dbReference>
<dbReference type="HOGENOM" id="CLU_2871485_0_0_1"/>
<sequence length="64" mass="6741">MPAYCNRLYKATLPFSVSPHHGFVGGKGIGIALPSSTATTFRAAVPCRQLLTGKGTWQCSSDNA</sequence>
<dbReference type="AlphaFoldDB" id="A0A0E0DX51"/>
<name>A0A0E0DX51_9ORYZ</name>
<organism evidence="1">
    <name type="scientific">Oryza meridionalis</name>
    <dbReference type="NCBI Taxonomy" id="40149"/>
    <lineage>
        <taxon>Eukaryota</taxon>
        <taxon>Viridiplantae</taxon>
        <taxon>Streptophyta</taxon>
        <taxon>Embryophyta</taxon>
        <taxon>Tracheophyta</taxon>
        <taxon>Spermatophyta</taxon>
        <taxon>Magnoliopsida</taxon>
        <taxon>Liliopsida</taxon>
        <taxon>Poales</taxon>
        <taxon>Poaceae</taxon>
        <taxon>BOP clade</taxon>
        <taxon>Oryzoideae</taxon>
        <taxon>Oryzeae</taxon>
        <taxon>Oryzinae</taxon>
        <taxon>Oryza</taxon>
    </lineage>
</organism>
<proteinExistence type="predicted"/>
<reference evidence="1" key="1">
    <citation type="submission" date="2015-04" db="UniProtKB">
        <authorList>
            <consortium name="EnsemblPlants"/>
        </authorList>
    </citation>
    <scope>IDENTIFICATION</scope>
</reference>
<accession>A0A0E0DX51</accession>
<dbReference type="Proteomes" id="UP000008021">
    <property type="component" value="Chromosome 6"/>
</dbReference>
<dbReference type="EnsemblPlants" id="OMERI06G04160.9">
    <property type="protein sequence ID" value="OMERI06G04160.9"/>
    <property type="gene ID" value="OMERI06G04160"/>
</dbReference>
<reference evidence="1" key="2">
    <citation type="submission" date="2018-05" db="EMBL/GenBank/DDBJ databases">
        <title>OmerRS3 (Oryza meridionalis Reference Sequence Version 3).</title>
        <authorList>
            <person name="Zhang J."/>
            <person name="Kudrna D."/>
            <person name="Lee S."/>
            <person name="Talag J."/>
            <person name="Welchert J."/>
            <person name="Wing R.A."/>
        </authorList>
    </citation>
    <scope>NUCLEOTIDE SEQUENCE [LARGE SCALE GENOMIC DNA]</scope>
    <source>
        <strain evidence="1">cv. OR44</strain>
    </source>
</reference>